<reference evidence="4 5" key="1">
    <citation type="submission" date="2019-08" db="EMBL/GenBank/DDBJ databases">
        <title>Draft genome sequences of two oriental melons (Cucumis melo L. var makuwa).</title>
        <authorList>
            <person name="Kwon S.-Y."/>
        </authorList>
    </citation>
    <scope>NUCLEOTIDE SEQUENCE [LARGE SCALE GENOMIC DNA]</scope>
    <source>
        <strain evidence="5">cv. Chang Bougi</strain>
        <strain evidence="4">cv. SW 3</strain>
        <tissue evidence="3">Leaf</tissue>
    </source>
</reference>
<dbReference type="AlphaFoldDB" id="A0A5D3DA03"/>
<evidence type="ECO:0000313" key="4">
    <source>
        <dbReference type="Proteomes" id="UP000321393"/>
    </source>
</evidence>
<name>A0A5D3DA03_CUCMM</name>
<dbReference type="Proteomes" id="UP000321947">
    <property type="component" value="Unassembled WGS sequence"/>
</dbReference>
<gene>
    <name evidence="3" type="ORF">E5676_scaffold519G00280</name>
    <name evidence="2" type="ORF">E6C27_scaffold24G003340</name>
</gene>
<evidence type="ECO:0000313" key="3">
    <source>
        <dbReference type="EMBL" id="TYK20402.1"/>
    </source>
</evidence>
<accession>A0A5D3DA03</accession>
<evidence type="ECO:0000313" key="2">
    <source>
        <dbReference type="EMBL" id="KAA0054549.1"/>
    </source>
</evidence>
<comment type="caution">
    <text evidence="3">The sequence shown here is derived from an EMBL/GenBank/DDBJ whole genome shotgun (WGS) entry which is preliminary data.</text>
</comment>
<sequence>MELSIVSRGAKAFPILEVRKDKKEIKGAKKIVKRTVKESMIVNMNPLKFSNSKEVKVEKKEVVLEDSQGKEISIEEDDEWWMVVTHRKKKVDSDPKRNYRRGNKTQKNKKKKKTRKVKLVHEGGKHPPKITREGGSVKRPIEICSSTESQPNLIDNGSAVNIIPKLTMRQLGMLMDELSNSKLVIQGFNKGSQRVIDGVKKVEANFNLFSKAESHFANAKFYLKNDNSPEVVPVEIPLVNRKDNLQLKSLTRREPHKSTGTFNFRKGEASIGTTKSMILMDEKTPNPLILCYVPLSICKKGESSFVESLKGLKVGDIEVLRKSFTTPLTKITKQDIKIDLTEANLP</sequence>
<proteinExistence type="predicted"/>
<dbReference type="EMBL" id="SSTD01006358">
    <property type="protein sequence ID" value="TYK20402.1"/>
    <property type="molecule type" value="Genomic_DNA"/>
</dbReference>
<evidence type="ECO:0000256" key="1">
    <source>
        <dbReference type="SAM" id="MobiDB-lite"/>
    </source>
</evidence>
<evidence type="ECO:0000313" key="5">
    <source>
        <dbReference type="Proteomes" id="UP000321947"/>
    </source>
</evidence>
<feature type="compositionally biased region" description="Basic residues" evidence="1">
    <location>
        <begin position="98"/>
        <end position="116"/>
    </location>
</feature>
<organism evidence="3 5">
    <name type="scientific">Cucumis melo var. makuwa</name>
    <name type="common">Oriental melon</name>
    <dbReference type="NCBI Taxonomy" id="1194695"/>
    <lineage>
        <taxon>Eukaryota</taxon>
        <taxon>Viridiplantae</taxon>
        <taxon>Streptophyta</taxon>
        <taxon>Embryophyta</taxon>
        <taxon>Tracheophyta</taxon>
        <taxon>Spermatophyta</taxon>
        <taxon>Magnoliopsida</taxon>
        <taxon>eudicotyledons</taxon>
        <taxon>Gunneridae</taxon>
        <taxon>Pentapetalae</taxon>
        <taxon>rosids</taxon>
        <taxon>fabids</taxon>
        <taxon>Cucurbitales</taxon>
        <taxon>Cucurbitaceae</taxon>
        <taxon>Benincaseae</taxon>
        <taxon>Cucumis</taxon>
    </lineage>
</organism>
<dbReference type="EMBL" id="SSTE01008830">
    <property type="protein sequence ID" value="KAA0054549.1"/>
    <property type="molecule type" value="Genomic_DNA"/>
</dbReference>
<protein>
    <submittedName>
        <fullName evidence="3">Gypsy-like retrotransposase</fullName>
    </submittedName>
</protein>
<feature type="region of interest" description="Disordered" evidence="1">
    <location>
        <begin position="91"/>
        <end position="116"/>
    </location>
</feature>
<dbReference type="Proteomes" id="UP000321393">
    <property type="component" value="Unassembled WGS sequence"/>
</dbReference>
<dbReference type="OrthoDB" id="8944635at2759"/>